<keyword evidence="4" id="KW-1185">Reference proteome</keyword>
<sequence length="893" mass="97520">MISAAKHPSLEELLQLPIHQRRLVNWLMRHSGSTLSEIATALGGQRAEIQQELEALIAQGFLQETRFAGQSLYSSNLQPIRDQDAHTDQNLPISKPLVAIVNSSGHDTVIPGTSFMLDVSIRNQGDHHAIIDVSLEEMAPELAAWCLSPQESLALGAQQAGDVSFEFHIPAAAFPATYSYTIVVDALQHYPEFPAIQCQQKLEVLAAVQASASASDPTFAIQPATSVTQPAIVQPGAALQVQIMVQNRSDRVDRFRFVCNDLPQAWWKVIYPQAVQLSGFLLESDCLNLNPGEQDQILLIVTPPLTATAGNYIPTLQIKSDNYSDLSFVDLLYLQITPVYSLQAELRTLSNRIKQQNGLFQVRLTNQGNTQRQLTIHAQEVDAQAVCNYILDSPTIELAAHSTATLDLRVQPKQGWRRPLVGGGQVINFNVNFQDEQKHPIMPETAPGLVIWEARPFWQILPLILAGVLGVGAIAYLLWFFLIRTPESPKIVDFAPEDTQYAALSSDVVHLTWRIREPHRIQSLKLVGLTTDGKPATLPTVYDFSRGLPDVLKPVCTMQVDWLVCRNVRTNARKAGEYVFELTIEPKPFRNATGESKKTPPVKIEPMPTAQIVSFASTQPIYQEVPKFDPSDPKVKNQPKLEPAEVRLNWAIANPAQLQTLQWIGRTADGAVVSPAQSFDFSQGVPEPLKPFCKLDAQLVCQAVKTGLGKPGDYIFELTTISKTGEVSQPRKSELVKILPKPPRILSLKLNGQEAQPKYVVAIVLGQPNLMVSLAWKIDTSAGSKVELLPTPGSIPPEGSVTLPLAAKPGNLMFTLQVTSPTGQQVVRAIQVEMFDPNAQDPAAVAAAAATAALSAKQAEAGTSDENGGNSLLPVPSVPDILSPLEAPPEFGQ</sequence>
<dbReference type="Proteomes" id="UP000217895">
    <property type="component" value="Chromosome"/>
</dbReference>
<gene>
    <name evidence="3" type="ORF">NIES2135_47190</name>
</gene>
<reference evidence="3 4" key="1">
    <citation type="submission" date="2017-06" db="EMBL/GenBank/DDBJ databases">
        <title>Genome sequencing of cyanobaciteial culture collection at National Institute for Environmental Studies (NIES).</title>
        <authorList>
            <person name="Hirose Y."/>
            <person name="Shimura Y."/>
            <person name="Fujisawa T."/>
            <person name="Nakamura Y."/>
            <person name="Kawachi M."/>
        </authorList>
    </citation>
    <scope>NUCLEOTIDE SEQUENCE [LARGE SCALE GENOMIC DNA]</scope>
    <source>
        <strain evidence="3 4">NIES-2135</strain>
    </source>
</reference>
<keyword evidence="2" id="KW-1133">Transmembrane helix</keyword>
<evidence type="ECO:0000313" key="4">
    <source>
        <dbReference type="Proteomes" id="UP000217895"/>
    </source>
</evidence>
<dbReference type="AlphaFoldDB" id="A0A1Z4JMH1"/>
<accession>A0A1Z4JMH1</accession>
<keyword evidence="2" id="KW-0812">Transmembrane</keyword>
<evidence type="ECO:0000313" key="3">
    <source>
        <dbReference type="EMBL" id="BAY57848.1"/>
    </source>
</evidence>
<evidence type="ECO:0000256" key="1">
    <source>
        <dbReference type="SAM" id="MobiDB-lite"/>
    </source>
</evidence>
<keyword evidence="2" id="KW-0472">Membrane</keyword>
<organism evidence="3 4">
    <name type="scientific">Leptolyngbya boryana NIES-2135</name>
    <dbReference type="NCBI Taxonomy" id="1973484"/>
    <lineage>
        <taxon>Bacteria</taxon>
        <taxon>Bacillati</taxon>
        <taxon>Cyanobacteriota</taxon>
        <taxon>Cyanophyceae</taxon>
        <taxon>Leptolyngbyales</taxon>
        <taxon>Leptolyngbyaceae</taxon>
        <taxon>Leptolyngbya group</taxon>
        <taxon>Leptolyngbya</taxon>
    </lineage>
</organism>
<evidence type="ECO:0000256" key="2">
    <source>
        <dbReference type="SAM" id="Phobius"/>
    </source>
</evidence>
<proteinExistence type="predicted"/>
<name>A0A1Z4JMH1_LEPBY</name>
<feature type="transmembrane region" description="Helical" evidence="2">
    <location>
        <begin position="457"/>
        <end position="482"/>
    </location>
</feature>
<dbReference type="EMBL" id="AP018203">
    <property type="protein sequence ID" value="BAY57848.1"/>
    <property type="molecule type" value="Genomic_DNA"/>
</dbReference>
<protein>
    <submittedName>
        <fullName evidence="3">Uncharacterized protein</fullName>
    </submittedName>
</protein>
<feature type="region of interest" description="Disordered" evidence="1">
    <location>
        <begin position="856"/>
        <end position="893"/>
    </location>
</feature>